<dbReference type="Proteomes" id="UP000604481">
    <property type="component" value="Unassembled WGS sequence"/>
</dbReference>
<dbReference type="Pfam" id="PF06483">
    <property type="entry name" value="ChiC"/>
    <property type="match status" value="1"/>
</dbReference>
<proteinExistence type="predicted"/>
<name>A0A8J7FG33_9NEIS</name>
<protein>
    <submittedName>
        <fullName evidence="3">Chitinase C-terminal domain-containing protein</fullName>
    </submittedName>
</protein>
<dbReference type="Gene3D" id="3.10.50.10">
    <property type="match status" value="1"/>
</dbReference>
<dbReference type="InterPro" id="IPR029070">
    <property type="entry name" value="Chitinase_insertion_sf"/>
</dbReference>
<dbReference type="GO" id="GO:0006032">
    <property type="term" value="P:chitin catabolic process"/>
    <property type="evidence" value="ECO:0007669"/>
    <property type="project" value="UniProtKB-KW"/>
</dbReference>
<dbReference type="GO" id="GO:0008061">
    <property type="term" value="F:chitin binding"/>
    <property type="evidence" value="ECO:0007669"/>
    <property type="project" value="InterPro"/>
</dbReference>
<dbReference type="AlphaFoldDB" id="A0A8J7FG33"/>
<dbReference type="GO" id="GO:0005975">
    <property type="term" value="P:carbohydrate metabolic process"/>
    <property type="evidence" value="ECO:0007669"/>
    <property type="project" value="InterPro"/>
</dbReference>
<dbReference type="SUPFAM" id="SSF51445">
    <property type="entry name" value="(Trans)glycosidases"/>
    <property type="match status" value="1"/>
</dbReference>
<sequence>MAVSGVSNVPYCLVYDDFGREKLANGLQRRNIGYFTSWRTGKDGLQRYLASDIPWDSLTHINYAFAHVDGNNKVSVNQDVAGNEATDMSWPGIAGAELDAALPYKGHFNLLNKFKKLHPDVKVLVSIGGWAETGGYFGADGKRVASGGFYSMTVNADGTVNTAGINAFADSVVAFLRQYGFDGADIDYEYPTTMEQSGNPLDWSFATPRQKGLQAGYRELMKTLREKLNAAATADGKYYQLTAAVPASGYLLRGMEAFQAVRYLDFVNVMSYDLHGTWNEFVGPNAALFDDGKDGELAFWNVYGDAQYGNLGYLNTDWAFHYYRGAMPAGRINVGVPFYTRGWKDVSGGVNGLWGKASTQTCPNGLTPPCGIGAAGIDNIWFDVDEKGSVEDAGSNPMWHAKNLEKNIAGDYLTSYKFGAKDMVGQYARYYDATLVAPWLWNEQKKVFLSTEDEQSIQAKADWIIKHGVGGAMNWELAGDYDWDASRVNLNGTKGQYVPGATLTRLLASNFRTASPMGATIANGAVPAQAVNLTAELTAFALGEQNYPIEPKLHIVNSTGLTIPAGAKLRFQYPTSAPDNFTASGMVVTASGHTGNNIGGLKGDFHTVEYTLPKLVPGAVKDIKVTYRLPITGPSNFVLIVNGKEFALSQEYPTKPQGTF</sequence>
<feature type="domain" description="GH18" evidence="2">
    <location>
        <begin position="29"/>
        <end position="496"/>
    </location>
</feature>
<dbReference type="RefSeq" id="WP_194115404.1">
    <property type="nucleotide sequence ID" value="NZ_JADFUA010000002.1"/>
</dbReference>
<dbReference type="Gene3D" id="3.20.20.80">
    <property type="entry name" value="Glycosidases"/>
    <property type="match status" value="1"/>
</dbReference>
<organism evidence="3 4">
    <name type="scientific">Chitinilyticum piscinae</name>
    <dbReference type="NCBI Taxonomy" id="2866724"/>
    <lineage>
        <taxon>Bacteria</taxon>
        <taxon>Pseudomonadati</taxon>
        <taxon>Pseudomonadota</taxon>
        <taxon>Betaproteobacteria</taxon>
        <taxon>Neisseriales</taxon>
        <taxon>Chitinibacteraceae</taxon>
        <taxon>Chitinilyticum</taxon>
    </lineage>
</organism>
<keyword evidence="1" id="KW-0146">Chitin degradation</keyword>
<dbReference type="PANTHER" id="PTHR11177:SF308">
    <property type="entry name" value="CHITINASE A"/>
    <property type="match status" value="1"/>
</dbReference>
<keyword evidence="1" id="KW-0119">Carbohydrate metabolism</keyword>
<evidence type="ECO:0000313" key="3">
    <source>
        <dbReference type="EMBL" id="MBE9608748.1"/>
    </source>
</evidence>
<evidence type="ECO:0000259" key="2">
    <source>
        <dbReference type="PROSITE" id="PS51910"/>
    </source>
</evidence>
<reference evidence="3 4" key="1">
    <citation type="submission" date="2020-10" db="EMBL/GenBank/DDBJ databases">
        <title>The genome sequence of Chitinilyticum litopenaei 4Y14.</title>
        <authorList>
            <person name="Liu Y."/>
        </authorList>
    </citation>
    <scope>NUCLEOTIDE SEQUENCE [LARGE SCALE GENOMIC DNA]</scope>
    <source>
        <strain evidence="3 4">4Y14</strain>
    </source>
</reference>
<dbReference type="CDD" id="cd06548">
    <property type="entry name" value="GH18_chitinase"/>
    <property type="match status" value="1"/>
</dbReference>
<dbReference type="SUPFAM" id="SSF54556">
    <property type="entry name" value="Chitinase insertion domain"/>
    <property type="match status" value="1"/>
</dbReference>
<dbReference type="Pfam" id="PF00704">
    <property type="entry name" value="Glyco_hydro_18"/>
    <property type="match status" value="1"/>
</dbReference>
<accession>A0A8J7FG33</accession>
<evidence type="ECO:0000313" key="4">
    <source>
        <dbReference type="Proteomes" id="UP000604481"/>
    </source>
</evidence>
<gene>
    <name evidence="3" type="ORF">INR99_05235</name>
</gene>
<dbReference type="InterPro" id="IPR050314">
    <property type="entry name" value="Glycosyl_Hydrlase_18"/>
</dbReference>
<dbReference type="InterPro" id="IPR011583">
    <property type="entry name" value="Chitinase_II/V-like_cat"/>
</dbReference>
<dbReference type="PANTHER" id="PTHR11177">
    <property type="entry name" value="CHITINASE"/>
    <property type="match status" value="1"/>
</dbReference>
<keyword evidence="4" id="KW-1185">Reference proteome</keyword>
<dbReference type="InterPro" id="IPR017853">
    <property type="entry name" value="GH"/>
</dbReference>
<evidence type="ECO:0000256" key="1">
    <source>
        <dbReference type="ARBA" id="ARBA00023024"/>
    </source>
</evidence>
<dbReference type="PROSITE" id="PS51910">
    <property type="entry name" value="GH18_2"/>
    <property type="match status" value="1"/>
</dbReference>
<dbReference type="EMBL" id="JADFUA010000002">
    <property type="protein sequence ID" value="MBE9608748.1"/>
    <property type="molecule type" value="Genomic_DNA"/>
</dbReference>
<keyword evidence="1" id="KW-0624">Polysaccharide degradation</keyword>
<comment type="caution">
    <text evidence="3">The sequence shown here is derived from an EMBL/GenBank/DDBJ whole genome shotgun (WGS) entry which is preliminary data.</text>
</comment>
<dbReference type="SMART" id="SM00636">
    <property type="entry name" value="Glyco_18"/>
    <property type="match status" value="1"/>
</dbReference>
<dbReference type="InterPro" id="IPR001223">
    <property type="entry name" value="Glyco_hydro18_cat"/>
</dbReference>
<dbReference type="InterPro" id="IPR009470">
    <property type="entry name" value="Chi_C"/>
</dbReference>